<keyword evidence="2" id="KW-1185">Reference proteome</keyword>
<organism evidence="1 2">
    <name type="scientific">Ralstonia phage phiRSL1</name>
    <dbReference type="NCBI Taxonomy" id="1980924"/>
    <lineage>
        <taxon>Viruses</taxon>
        <taxon>Duplodnaviria</taxon>
        <taxon>Heunggongvirae</taxon>
        <taxon>Uroviricota</taxon>
        <taxon>Caudoviricetes</taxon>
        <taxon>Mieseafarmvirus</taxon>
        <taxon>Mieseafarmvirus RSL1</taxon>
    </lineage>
</organism>
<dbReference type="GeneID" id="11547396"/>
<dbReference type="RefSeq" id="YP_003199409.1">
    <property type="nucleotide sequence ID" value="NC_010811.2"/>
</dbReference>
<accession>C4T8W9</accession>
<evidence type="ECO:0000313" key="1">
    <source>
        <dbReference type="EMBL" id="BAH72943.1"/>
    </source>
</evidence>
<dbReference type="Proteomes" id="UP000001034">
    <property type="component" value="Segment"/>
</dbReference>
<protein>
    <submittedName>
        <fullName evidence="1">Uncharacterized protein</fullName>
    </submittedName>
</protein>
<reference evidence="1 2" key="1">
    <citation type="journal article" date="2010" name="Virology">
        <title>A jumbo phage infecting the phytopathogen Ralstonia solanacearum defines a new lineage of the Myoviridae family.</title>
        <authorList>
            <person name="Yamada T."/>
            <person name="Satoh S."/>
            <person name="Ishikawa H."/>
            <person name="Fujiwara A."/>
            <person name="Kawasaki T."/>
            <person name="Fujie M."/>
            <person name="Ogata H."/>
        </authorList>
    </citation>
    <scope>NUCLEOTIDE SEQUENCE [LARGE SCALE GENOMIC DNA]</scope>
</reference>
<sequence length="49" mass="5978">MRPTWTEDQVAQFKEWHERRMAELQYPPALVAELRRTRDRWIPAAKSPK</sequence>
<proteinExistence type="predicted"/>
<dbReference type="KEGG" id="vg:11547396"/>
<name>C4T8W9_9CAUD</name>
<dbReference type="EMBL" id="AB366653">
    <property type="protein sequence ID" value="BAH72943.1"/>
    <property type="molecule type" value="Genomic_DNA"/>
</dbReference>
<evidence type="ECO:0000313" key="2">
    <source>
        <dbReference type="Proteomes" id="UP000001034"/>
    </source>
</evidence>